<dbReference type="Proteomes" id="UP000837857">
    <property type="component" value="Chromosome 5"/>
</dbReference>
<evidence type="ECO:0000313" key="9">
    <source>
        <dbReference type="EMBL" id="CAH2068990.1"/>
    </source>
</evidence>
<evidence type="ECO:0000256" key="7">
    <source>
        <dbReference type="ARBA" id="ARBA00023170"/>
    </source>
</evidence>
<dbReference type="PANTHER" id="PTHR21421">
    <property type="entry name" value="GUSTATORY RECEPTOR"/>
    <property type="match status" value="1"/>
</dbReference>
<feature type="transmembrane region" description="Helical" evidence="8">
    <location>
        <begin position="270"/>
        <end position="290"/>
    </location>
</feature>
<feature type="transmembrane region" description="Helical" evidence="8">
    <location>
        <begin position="139"/>
        <end position="159"/>
    </location>
</feature>
<dbReference type="InterPro" id="IPR009318">
    <property type="entry name" value="Gustatory_rcpt"/>
</dbReference>
<keyword evidence="10" id="KW-1185">Reference proteome</keyword>
<keyword evidence="7" id="KW-0675">Receptor</keyword>
<comment type="subcellular location">
    <subcellularLocation>
        <location evidence="1">Cell membrane</location>
        <topology evidence="1">Multi-pass membrane protein</topology>
    </subcellularLocation>
</comment>
<dbReference type="EMBL" id="OW152817">
    <property type="protein sequence ID" value="CAH2068990.1"/>
    <property type="molecule type" value="Genomic_DNA"/>
</dbReference>
<evidence type="ECO:0000256" key="3">
    <source>
        <dbReference type="ARBA" id="ARBA00022475"/>
    </source>
</evidence>
<keyword evidence="4 8" id="KW-0812">Transmembrane</keyword>
<keyword evidence="3" id="KW-1003">Cell membrane</keyword>
<evidence type="ECO:0000256" key="1">
    <source>
        <dbReference type="ARBA" id="ARBA00004651"/>
    </source>
</evidence>
<evidence type="ECO:0000256" key="4">
    <source>
        <dbReference type="ARBA" id="ARBA00022692"/>
    </source>
</evidence>
<keyword evidence="6 8" id="KW-0472">Membrane</keyword>
<protein>
    <recommendedName>
        <fullName evidence="11">Gustatory receptor</fullName>
    </recommendedName>
</protein>
<dbReference type="PANTHER" id="PTHR21421:SF29">
    <property type="entry name" value="GUSTATORY RECEPTOR 5A FOR TREHALOSE-RELATED"/>
    <property type="match status" value="1"/>
</dbReference>
<sequence length="373" mass="42033">MDRLSPINIIVKDAIIHQRAIPQLYKRLECFNHQRNNFIDKSGESSSVSELQEKYSEPPSEEKENVSQVVVFQDSMKIIYVTGQLLGLFPVTGLLKKEATMLRFSFLSWKYLYCLILCLPQLIITVLCFYSLITKRVSITRILFASFYASMSATCISFFRISSKWPALIVKLRNSRIDEYSDPNVILKCVAISVAFLGLCVVHIVSHVIERLATINECYPNSTDERTYHHLIGSVYVKIIIVLLISNGVSISRRLIGTSCSHYSIGPVNGYYHSVFYIIALLFVLLRLVLVSLCAAEVNTASLTTAPYLYTVPTTVFCSEVERFINQVQGDVVALSGLNFFNVTREFVLSVAGTIITYELVLLQLNGDLIGKF</sequence>
<reference evidence="9" key="1">
    <citation type="submission" date="2022-03" db="EMBL/GenBank/DDBJ databases">
        <authorList>
            <person name="Martin H S."/>
        </authorList>
    </citation>
    <scope>NUCLEOTIDE SEQUENCE</scope>
</reference>
<evidence type="ECO:0000313" key="10">
    <source>
        <dbReference type="Proteomes" id="UP000837857"/>
    </source>
</evidence>
<dbReference type="Pfam" id="PF06151">
    <property type="entry name" value="Trehalose_recp"/>
    <property type="match status" value="2"/>
</dbReference>
<name>A0ABN8IX99_9NEOP</name>
<gene>
    <name evidence="9" type="ORF">IPOD504_LOCUS14669</name>
</gene>
<comment type="similarity">
    <text evidence="2">Belongs to the insect chemoreceptor superfamily. Gustatory receptor (GR) family. Gr5a subfamily.</text>
</comment>
<evidence type="ECO:0000256" key="6">
    <source>
        <dbReference type="ARBA" id="ARBA00023136"/>
    </source>
</evidence>
<evidence type="ECO:0000256" key="8">
    <source>
        <dbReference type="SAM" id="Phobius"/>
    </source>
</evidence>
<evidence type="ECO:0008006" key="11">
    <source>
        <dbReference type="Google" id="ProtNLM"/>
    </source>
</evidence>
<feature type="transmembrane region" description="Helical" evidence="8">
    <location>
        <begin position="229"/>
        <end position="249"/>
    </location>
</feature>
<feature type="transmembrane region" description="Helical" evidence="8">
    <location>
        <begin position="111"/>
        <end position="133"/>
    </location>
</feature>
<evidence type="ECO:0000256" key="5">
    <source>
        <dbReference type="ARBA" id="ARBA00022989"/>
    </source>
</evidence>
<accession>A0ABN8IX99</accession>
<feature type="transmembrane region" description="Helical" evidence="8">
    <location>
        <begin position="185"/>
        <end position="209"/>
    </location>
</feature>
<organism evidence="9 10">
    <name type="scientific">Iphiclides podalirius</name>
    <name type="common">scarce swallowtail</name>
    <dbReference type="NCBI Taxonomy" id="110791"/>
    <lineage>
        <taxon>Eukaryota</taxon>
        <taxon>Metazoa</taxon>
        <taxon>Ecdysozoa</taxon>
        <taxon>Arthropoda</taxon>
        <taxon>Hexapoda</taxon>
        <taxon>Insecta</taxon>
        <taxon>Pterygota</taxon>
        <taxon>Neoptera</taxon>
        <taxon>Endopterygota</taxon>
        <taxon>Lepidoptera</taxon>
        <taxon>Glossata</taxon>
        <taxon>Ditrysia</taxon>
        <taxon>Papilionoidea</taxon>
        <taxon>Papilionidae</taxon>
        <taxon>Papilioninae</taxon>
        <taxon>Iphiclides</taxon>
    </lineage>
</organism>
<feature type="non-terminal residue" evidence="9">
    <location>
        <position position="373"/>
    </location>
</feature>
<evidence type="ECO:0000256" key="2">
    <source>
        <dbReference type="ARBA" id="ARBA00005327"/>
    </source>
</evidence>
<proteinExistence type="inferred from homology"/>
<keyword evidence="5 8" id="KW-1133">Transmembrane helix</keyword>